<proteinExistence type="predicted"/>
<reference evidence="2" key="1">
    <citation type="submission" date="2021-01" db="EMBL/GenBank/DDBJ databases">
        <title>Whole genome shotgun sequence of Acrocarpospora phusangensis NBRC 108782.</title>
        <authorList>
            <person name="Komaki H."/>
            <person name="Tamura T."/>
        </authorList>
    </citation>
    <scope>NUCLEOTIDE SEQUENCE</scope>
    <source>
        <strain evidence="2">NBRC 108782</strain>
    </source>
</reference>
<dbReference type="AlphaFoldDB" id="A0A919QI93"/>
<evidence type="ECO:0000313" key="2">
    <source>
        <dbReference type="EMBL" id="GIH26890.1"/>
    </source>
</evidence>
<evidence type="ECO:0000256" key="1">
    <source>
        <dbReference type="SAM" id="Phobius"/>
    </source>
</evidence>
<organism evidence="2 3">
    <name type="scientific">Acrocarpospora phusangensis</name>
    <dbReference type="NCBI Taxonomy" id="1070424"/>
    <lineage>
        <taxon>Bacteria</taxon>
        <taxon>Bacillati</taxon>
        <taxon>Actinomycetota</taxon>
        <taxon>Actinomycetes</taxon>
        <taxon>Streptosporangiales</taxon>
        <taxon>Streptosporangiaceae</taxon>
        <taxon>Acrocarpospora</taxon>
    </lineage>
</organism>
<feature type="transmembrane region" description="Helical" evidence="1">
    <location>
        <begin position="136"/>
        <end position="161"/>
    </location>
</feature>
<sequence length="218" mass="22417">MSAVIVETVSPPVSRWALSVLPLTGTVLQLAESLLEPASAGPAERVAEWVAHPDRVGISMAAGMLAIPFLIGGFVALARLAAERSRALAWTAFALLAAAMSGLGMVHGFESVAYALALDGDAATAVQVLQLEDLGLVGVVGMLMFLGGALLGVVTLAVAVWRSPYVPWVVPVLLLAFVLADMVAGWTVLGHAIGVAWALALAVAVLRGYGRGSRQAAQ</sequence>
<keyword evidence="3" id="KW-1185">Reference proteome</keyword>
<feature type="transmembrane region" description="Helical" evidence="1">
    <location>
        <begin position="192"/>
        <end position="210"/>
    </location>
</feature>
<comment type="caution">
    <text evidence="2">The sequence shown here is derived from an EMBL/GenBank/DDBJ whole genome shotgun (WGS) entry which is preliminary data.</text>
</comment>
<keyword evidence="1" id="KW-0472">Membrane</keyword>
<keyword evidence="1" id="KW-1133">Transmembrane helix</keyword>
<feature type="transmembrane region" description="Helical" evidence="1">
    <location>
        <begin position="58"/>
        <end position="80"/>
    </location>
</feature>
<feature type="transmembrane region" description="Helical" evidence="1">
    <location>
        <begin position="87"/>
        <end position="109"/>
    </location>
</feature>
<protein>
    <recommendedName>
        <fullName evidence="4">DUF4386 domain-containing protein</fullName>
    </recommendedName>
</protein>
<feature type="transmembrane region" description="Helical" evidence="1">
    <location>
        <begin position="168"/>
        <end position="186"/>
    </location>
</feature>
<dbReference type="EMBL" id="BOOA01000046">
    <property type="protein sequence ID" value="GIH26890.1"/>
    <property type="molecule type" value="Genomic_DNA"/>
</dbReference>
<keyword evidence="1" id="KW-0812">Transmembrane</keyword>
<name>A0A919QI93_9ACTN</name>
<accession>A0A919QI93</accession>
<gene>
    <name evidence="2" type="ORF">Aph01nite_52000</name>
</gene>
<dbReference type="RefSeq" id="WP_204043559.1">
    <property type="nucleotide sequence ID" value="NZ_BOOA01000046.1"/>
</dbReference>
<dbReference type="Proteomes" id="UP000640052">
    <property type="component" value="Unassembled WGS sequence"/>
</dbReference>
<evidence type="ECO:0000313" key="3">
    <source>
        <dbReference type="Proteomes" id="UP000640052"/>
    </source>
</evidence>
<evidence type="ECO:0008006" key="4">
    <source>
        <dbReference type="Google" id="ProtNLM"/>
    </source>
</evidence>